<dbReference type="PANTHER" id="PTHR37945:SF1">
    <property type="entry name" value="EXTRACELLULAR TUNGSTATE BINDING PROTEIN"/>
    <property type="match status" value="1"/>
</dbReference>
<reference evidence="2 3" key="1">
    <citation type="submission" date="2023-09" db="EMBL/GenBank/DDBJ databases">
        <title>Pyrofollis japonicus gen. nov. sp. nov., a novel member of the family Pyrodictiaceae isolated from the Iheya North hydrothermal field.</title>
        <authorList>
            <person name="Miyazaki U."/>
            <person name="Sanari M."/>
            <person name="Tame A."/>
            <person name="Kitajima M."/>
            <person name="Okamoto A."/>
            <person name="Sawayama S."/>
            <person name="Miyazaki J."/>
            <person name="Takai K."/>
            <person name="Nakagawa S."/>
        </authorList>
    </citation>
    <scope>NUCLEOTIDE SEQUENCE [LARGE SCALE GENOMIC DNA]</scope>
    <source>
        <strain evidence="2 3">AV2</strain>
    </source>
</reference>
<dbReference type="Pfam" id="PF12849">
    <property type="entry name" value="PBP_like_2"/>
    <property type="match status" value="1"/>
</dbReference>
<organism evidence="2 3">
    <name type="scientific">Pyrodictium abyssi</name>
    <dbReference type="NCBI Taxonomy" id="54256"/>
    <lineage>
        <taxon>Archaea</taxon>
        <taxon>Thermoproteota</taxon>
        <taxon>Thermoprotei</taxon>
        <taxon>Desulfurococcales</taxon>
        <taxon>Pyrodictiaceae</taxon>
        <taxon>Pyrodictium</taxon>
    </lineage>
</organism>
<dbReference type="CDD" id="cd05466">
    <property type="entry name" value="PBP2_LTTR_substrate"/>
    <property type="match status" value="1"/>
</dbReference>
<evidence type="ECO:0000313" key="3">
    <source>
        <dbReference type="Proteomes" id="UP001341135"/>
    </source>
</evidence>
<proteinExistence type="predicted"/>
<evidence type="ECO:0000259" key="1">
    <source>
        <dbReference type="Pfam" id="PF12849"/>
    </source>
</evidence>
<evidence type="ECO:0000313" key="2">
    <source>
        <dbReference type="EMBL" id="BES82732.1"/>
    </source>
</evidence>
<gene>
    <name evidence="2" type="ORF">PABY_22990</name>
</gene>
<sequence>MRLTEPGRDAMDRKLLIIGVVLTVAALYMAMGGSSEPVRVRVTTTTSLYATGLLDYLADKFKEKYPNVEIDFIAVGSGEALRRAERGDACMVFVHAPSLEKQYMEKGVITGHRIFAYNYFIIVGPPNDPANVKAAENAVDAFKRIYEAGEAGKAKFVSRGDNSGTHVKELSIWKLAGLDPRGKKWYLESGQGMSQTLVMASELGAYTLSDIGTYLKLKKDGKLPGIELLYSNSTELINIYSIYLVTSCTGEEREYAEKFAEFVYNNQNLIGSYGVDKYGQPLFYPAEGHEKELQEAWEMLAKS</sequence>
<dbReference type="Proteomes" id="UP001341135">
    <property type="component" value="Chromosome"/>
</dbReference>
<feature type="domain" description="PBP" evidence="1">
    <location>
        <begin position="35"/>
        <end position="265"/>
    </location>
</feature>
<accession>A0ABM8J0Z6</accession>
<dbReference type="InterPro" id="IPR052738">
    <property type="entry name" value="ABC-Tungstate_binding"/>
</dbReference>
<dbReference type="PANTHER" id="PTHR37945">
    <property type="entry name" value="EXTRACELLULAR TUNGSTATE BINDING PROTEIN"/>
    <property type="match status" value="1"/>
</dbReference>
<protein>
    <submittedName>
        <fullName evidence="2">Substrate-binding domain-containing protein</fullName>
    </submittedName>
</protein>
<dbReference type="SUPFAM" id="SSF53850">
    <property type="entry name" value="Periplasmic binding protein-like II"/>
    <property type="match status" value="1"/>
</dbReference>
<keyword evidence="3" id="KW-1185">Reference proteome</keyword>
<name>A0ABM8J0Z6_9CREN</name>
<dbReference type="InterPro" id="IPR024370">
    <property type="entry name" value="PBP_domain"/>
</dbReference>
<dbReference type="Gene3D" id="3.40.190.10">
    <property type="entry name" value="Periplasmic binding protein-like II"/>
    <property type="match status" value="2"/>
</dbReference>
<dbReference type="EMBL" id="AP028907">
    <property type="protein sequence ID" value="BES82732.1"/>
    <property type="molecule type" value="Genomic_DNA"/>
</dbReference>